<keyword evidence="1" id="KW-0812">Transmembrane</keyword>
<sequence>MTSDEARAARRVGTAPLPRRVEEVVDAAERQTGQPEDALAAIRALHRGLGLRRVLWGAAALVLGVGMLLIGVGSAASGVTGVGPIVGMLVGQLLVAGLMALLGATNARMIRALEWWMRRHGSLRGLGADDPDAARLFAFEPFVFWRGVGAAMCLVLGLAGAASSAVIVRDLQSGLAFAVFGLTLLAAGVLQFRALSRIVAARLALGRRG</sequence>
<protein>
    <submittedName>
        <fullName evidence="2">Uncharacterized protein</fullName>
    </submittedName>
</protein>
<feature type="transmembrane region" description="Helical" evidence="1">
    <location>
        <begin position="54"/>
        <end position="76"/>
    </location>
</feature>
<feature type="transmembrane region" description="Helical" evidence="1">
    <location>
        <begin position="143"/>
        <end position="168"/>
    </location>
</feature>
<keyword evidence="1" id="KW-1133">Transmembrane helix</keyword>
<organism evidence="2 3">
    <name type="scientific">Schumannella soli</name>
    <dbReference type="NCBI Taxonomy" id="2590779"/>
    <lineage>
        <taxon>Bacteria</taxon>
        <taxon>Bacillati</taxon>
        <taxon>Actinomycetota</taxon>
        <taxon>Actinomycetes</taxon>
        <taxon>Micrococcales</taxon>
        <taxon>Microbacteriaceae</taxon>
        <taxon>Schumannella</taxon>
    </lineage>
</organism>
<evidence type="ECO:0000313" key="2">
    <source>
        <dbReference type="EMBL" id="TPW75415.1"/>
    </source>
</evidence>
<keyword evidence="1" id="KW-0472">Membrane</keyword>
<dbReference type="Proteomes" id="UP000316252">
    <property type="component" value="Unassembled WGS sequence"/>
</dbReference>
<feature type="transmembrane region" description="Helical" evidence="1">
    <location>
        <begin position="174"/>
        <end position="192"/>
    </location>
</feature>
<dbReference type="RefSeq" id="WP_141162775.1">
    <property type="nucleotide sequence ID" value="NZ_VHQG01000002.1"/>
</dbReference>
<evidence type="ECO:0000313" key="3">
    <source>
        <dbReference type="Proteomes" id="UP000316252"/>
    </source>
</evidence>
<dbReference type="OrthoDB" id="9958872at2"/>
<accession>A0A506Y063</accession>
<dbReference type="AlphaFoldDB" id="A0A506Y063"/>
<name>A0A506Y063_9MICO</name>
<evidence type="ECO:0000256" key="1">
    <source>
        <dbReference type="SAM" id="Phobius"/>
    </source>
</evidence>
<dbReference type="EMBL" id="VHQG01000002">
    <property type="protein sequence ID" value="TPW75415.1"/>
    <property type="molecule type" value="Genomic_DNA"/>
</dbReference>
<proteinExistence type="predicted"/>
<gene>
    <name evidence="2" type="ORF">FJ657_05820</name>
</gene>
<reference evidence="2 3" key="1">
    <citation type="submission" date="2019-06" db="EMBL/GenBank/DDBJ databases">
        <authorList>
            <person name="Li F."/>
        </authorList>
    </citation>
    <scope>NUCLEOTIDE SEQUENCE [LARGE SCALE GENOMIC DNA]</scope>
    <source>
        <strain evidence="2 3">10F1D-1</strain>
    </source>
</reference>
<feature type="transmembrane region" description="Helical" evidence="1">
    <location>
        <begin position="82"/>
        <end position="102"/>
    </location>
</feature>
<keyword evidence="3" id="KW-1185">Reference proteome</keyword>
<comment type="caution">
    <text evidence="2">The sequence shown here is derived from an EMBL/GenBank/DDBJ whole genome shotgun (WGS) entry which is preliminary data.</text>
</comment>